<feature type="compositionally biased region" description="Basic and acidic residues" evidence="2">
    <location>
        <begin position="754"/>
        <end position="765"/>
    </location>
</feature>
<feature type="compositionally biased region" description="Basic and acidic residues" evidence="2">
    <location>
        <begin position="2311"/>
        <end position="2330"/>
    </location>
</feature>
<accession>A0ABT7BNV0</accession>
<gene>
    <name evidence="5" type="ORF">PJF56_18075</name>
</gene>
<proteinExistence type="predicted"/>
<feature type="compositionally biased region" description="Basic and acidic residues" evidence="2">
    <location>
        <begin position="732"/>
        <end position="742"/>
    </location>
</feature>
<feature type="region of interest" description="Disordered" evidence="2">
    <location>
        <begin position="2280"/>
        <end position="2390"/>
    </location>
</feature>
<feature type="compositionally biased region" description="Polar residues" evidence="2">
    <location>
        <begin position="549"/>
        <end position="563"/>
    </location>
</feature>
<dbReference type="PANTHER" id="PTHR34491">
    <property type="entry name" value="A-TYPE INCLUSION PROTEIN, PUTATIVE-RELATED"/>
    <property type="match status" value="1"/>
</dbReference>
<reference evidence="5 6" key="1">
    <citation type="submission" date="2023-01" db="EMBL/GenBank/DDBJ databases">
        <title>Novel diversity within Roseofilum (Cyanobacteria; Desertifilaceae) from marine benthic mats with descriptions of four novel species.</title>
        <authorList>
            <person name="Wang Y."/>
            <person name="Berthold D.E."/>
            <person name="Hu J."/>
            <person name="Lefler F.W."/>
            <person name="Laughinghouse H.D. IV."/>
        </authorList>
    </citation>
    <scope>NUCLEOTIDE SEQUENCE [LARGE SCALE GENOMIC DNA]</scope>
    <source>
        <strain evidence="5 6">BLCC-M91</strain>
    </source>
</reference>
<feature type="compositionally biased region" description="Polar residues" evidence="2">
    <location>
        <begin position="2331"/>
        <end position="2346"/>
    </location>
</feature>
<feature type="region of interest" description="Disordered" evidence="2">
    <location>
        <begin position="1"/>
        <end position="136"/>
    </location>
</feature>
<feature type="region of interest" description="Disordered" evidence="2">
    <location>
        <begin position="819"/>
        <end position="887"/>
    </location>
</feature>
<dbReference type="Pfam" id="PF13699">
    <property type="entry name" value="eCIS_core"/>
    <property type="match status" value="3"/>
</dbReference>
<feature type="compositionally biased region" description="Basic and acidic residues" evidence="2">
    <location>
        <begin position="1715"/>
        <end position="1753"/>
    </location>
</feature>
<feature type="compositionally biased region" description="Pro residues" evidence="2">
    <location>
        <begin position="686"/>
        <end position="702"/>
    </location>
</feature>
<feature type="domain" description="eCIS core" evidence="4">
    <location>
        <begin position="127"/>
        <end position="204"/>
    </location>
</feature>
<feature type="compositionally biased region" description="Polar residues" evidence="2">
    <location>
        <begin position="2289"/>
        <end position="2298"/>
    </location>
</feature>
<name>A0ABT7BNV0_9CYAN</name>
<feature type="domain" description="eCIS core" evidence="4">
    <location>
        <begin position="2007"/>
        <end position="2083"/>
    </location>
</feature>
<feature type="compositionally biased region" description="Polar residues" evidence="2">
    <location>
        <begin position="2358"/>
        <end position="2368"/>
    </location>
</feature>
<comment type="caution">
    <text evidence="5">The sequence shown here is derived from an EMBL/GenBank/DDBJ whole genome shotgun (WGS) entry which is preliminary data.</text>
</comment>
<feature type="compositionally biased region" description="Basic and acidic residues" evidence="2">
    <location>
        <begin position="578"/>
        <end position="612"/>
    </location>
</feature>
<feature type="compositionally biased region" description="Polar residues" evidence="2">
    <location>
        <begin position="1833"/>
        <end position="1849"/>
    </location>
</feature>
<evidence type="ECO:0000256" key="2">
    <source>
        <dbReference type="SAM" id="MobiDB-lite"/>
    </source>
</evidence>
<feature type="compositionally biased region" description="Basic and acidic residues" evidence="2">
    <location>
        <begin position="209"/>
        <end position="237"/>
    </location>
</feature>
<feature type="region of interest" description="Disordered" evidence="2">
    <location>
        <begin position="1029"/>
        <end position="1059"/>
    </location>
</feature>
<feature type="compositionally biased region" description="Polar residues" evidence="2">
    <location>
        <begin position="43"/>
        <end position="54"/>
    </location>
</feature>
<keyword evidence="1" id="KW-0175">Coiled coil</keyword>
<dbReference type="Proteomes" id="UP001231370">
    <property type="component" value="Unassembled WGS sequence"/>
</dbReference>
<keyword evidence="6" id="KW-1185">Reference proteome</keyword>
<keyword evidence="3" id="KW-1133">Transmembrane helix</keyword>
<protein>
    <submittedName>
        <fullName evidence="5">DUF4157 domain-containing protein</fullName>
    </submittedName>
</protein>
<feature type="compositionally biased region" description="Acidic residues" evidence="2">
    <location>
        <begin position="568"/>
        <end position="577"/>
    </location>
</feature>
<feature type="compositionally biased region" description="Basic and acidic residues" evidence="2">
    <location>
        <begin position="98"/>
        <end position="107"/>
    </location>
</feature>
<feature type="coiled-coil region" evidence="1">
    <location>
        <begin position="1321"/>
        <end position="1381"/>
    </location>
</feature>
<feature type="transmembrane region" description="Helical" evidence="3">
    <location>
        <begin position="1637"/>
        <end position="1660"/>
    </location>
</feature>
<feature type="compositionally biased region" description="Acidic residues" evidence="2">
    <location>
        <begin position="613"/>
        <end position="624"/>
    </location>
</feature>
<feature type="region of interest" description="Disordered" evidence="2">
    <location>
        <begin position="320"/>
        <end position="484"/>
    </location>
</feature>
<feature type="compositionally biased region" description="Basic and acidic residues" evidence="2">
    <location>
        <begin position="325"/>
        <end position="340"/>
    </location>
</feature>
<feature type="compositionally biased region" description="Low complexity" evidence="2">
    <location>
        <begin position="743"/>
        <end position="752"/>
    </location>
</feature>
<feature type="region of interest" description="Disordered" evidence="2">
    <location>
        <begin position="200"/>
        <end position="274"/>
    </location>
</feature>
<evidence type="ECO:0000256" key="3">
    <source>
        <dbReference type="SAM" id="Phobius"/>
    </source>
</evidence>
<feature type="compositionally biased region" description="Basic and acidic residues" evidence="2">
    <location>
        <begin position="1029"/>
        <end position="1039"/>
    </location>
</feature>
<keyword evidence="3" id="KW-0472">Membrane</keyword>
<evidence type="ECO:0000256" key="1">
    <source>
        <dbReference type="SAM" id="Coils"/>
    </source>
</evidence>
<feature type="compositionally biased region" description="Basic and acidic residues" evidence="2">
    <location>
        <begin position="1763"/>
        <end position="1779"/>
    </location>
</feature>
<feature type="region of interest" description="Disordered" evidence="2">
    <location>
        <begin position="537"/>
        <end position="775"/>
    </location>
</feature>
<feature type="region of interest" description="Disordered" evidence="2">
    <location>
        <begin position="1715"/>
        <end position="1784"/>
    </location>
</feature>
<feature type="domain" description="eCIS core" evidence="4">
    <location>
        <begin position="480"/>
        <end position="555"/>
    </location>
</feature>
<evidence type="ECO:0000259" key="4">
    <source>
        <dbReference type="Pfam" id="PF13699"/>
    </source>
</evidence>
<evidence type="ECO:0000313" key="5">
    <source>
        <dbReference type="EMBL" id="MDJ1180770.1"/>
    </source>
</evidence>
<organism evidence="5 6">
    <name type="scientific">Roseofilum halophilum BLCC-M91</name>
    <dbReference type="NCBI Taxonomy" id="3022259"/>
    <lineage>
        <taxon>Bacteria</taxon>
        <taxon>Bacillati</taxon>
        <taxon>Cyanobacteriota</taxon>
        <taxon>Cyanophyceae</taxon>
        <taxon>Desertifilales</taxon>
        <taxon>Desertifilaceae</taxon>
        <taxon>Roseofilum</taxon>
        <taxon>Roseofilum halophilum</taxon>
    </lineage>
</organism>
<dbReference type="RefSeq" id="WP_283764071.1">
    <property type="nucleotide sequence ID" value="NZ_JAQPOK010000139.1"/>
</dbReference>
<feature type="compositionally biased region" description="Low complexity" evidence="2">
    <location>
        <begin position="1"/>
        <end position="11"/>
    </location>
</feature>
<dbReference type="PANTHER" id="PTHR34491:SF156">
    <property type="entry name" value="KINESIN MOTOR DOMAIN-CONTAINING PROTEIN"/>
    <property type="match status" value="1"/>
</dbReference>
<feature type="compositionally biased region" description="Basic and acidic residues" evidence="2">
    <location>
        <begin position="865"/>
        <end position="887"/>
    </location>
</feature>
<feature type="compositionally biased region" description="Basic and acidic residues" evidence="2">
    <location>
        <begin position="837"/>
        <end position="858"/>
    </location>
</feature>
<evidence type="ECO:0000313" key="6">
    <source>
        <dbReference type="Proteomes" id="UP001231370"/>
    </source>
</evidence>
<sequence length="2390" mass="262052">MATKTKTQVPVTPTPATPAKNALPTPKPFTESLPVVETDTESETVQMSAMSATPPNEEGTGKGDRPQLSPLGYQFSQVSVAPTRTNPALLQSQTEEEDRPKFRRDGTFETSQSVEKRIQAKRRKGQPLPDRTRSFMEDRFGNDFSQVRIHTDSTAVQLSQDLKAKAFTHGHDIYFNSGQYNPSSTGGKRLLAHELTHTIQQKGATLKPKIAETEPTKPHKVGSEPEKLNKKTQEIKRKPLAKTVQRQEEKSGIDVNLKPLGGNLQPKEESSGIDVNLKPLADRVQPQEEQSGIDVNLKPLAAQIQRTNSDGAKIQTELIVGAAGDRYEQEADRMADRVMDRSSTLQQDPEPDREPEPETSADLNLKPLQERIQRGNGRPKSRRPKAIPYAAILGGQEESEDEQNVSITLKREDDAEEPPAPPQLPDINTDEQNVNITLKPEPEPIHDAPATLQADSDGSFEASSGIERTIKSKEGGGSSLPKETKSFMESRFNNDFSGVRVHTDSDSVQMNKDLGAKAFTHKKDIYFNSGQYNPTSTGGKHLLAHELTHTIQQTGPSVKTQPDIQKEGDEDTSEDTSEDKSEDTSEDKSEDKSADDSEDKKSISEVDEKTTEISDDDYSEDDIEKLDKDAAKTEQDVEKDKEKKQDDGKGDKKEKEDEDQPKDEVAPQETDDSSEPDVTEDLKKQAPPPPPDDTAAPVPVPDVVPGQVPDDPHQNPAFLAVTGQIEQQGTEFSKHDDPKQEAVEVQDAVVDENQADRKAKERKGDTAASQDPATFDREAFVQNLFAALGIEEPKSMKEVESGGGVGKEAEATIDKEVGSATTDAGGGMPEAAQAPPEMKDEDIKPVKEIEGVEDKINDMQDVVPEVDKAAPPETSTEKVEDKLTEQQEGLKETFGDFGQAKLMVGGPQDRYEVEADRMADTVMEMPDPQPVQAKTIEASDVGAGSVGAGSVGAGSVGAGSVGAGSVGAGSVGAGSVGAGSVGAGSVGAGSVGAGLKPAPTEMDITRQILRAKTLAETIHRSPQWILQREKEVEPEKAESVDLGTGTGKSLTTKDMETFSDPAFGGDKALQGLQETEKFSQEGPEDFRKEEEGAIADTKTRNQEKSQQTTQAMKDQRLQTMTDMTTKKEETKGTNEAARLKITEELNAIYTESQAKVDGILAEMDGEVQRRMALGKKVARRAFEIVQKAAFKKWQKNYYYHRHGIKIKIFWKKFKIFNIFLWAKEKLFTGLPDEVNQIYSDAREVYVNFLRQSIAGDAGFKPKVETGEVKAVLGKVSGLYEQLAPNAIAPYVEQKMLEAKAAIDEGKSKFQAAVDKLGPEEKQLAEGAISNIQGQFDNLENNVKSYQDNLVNDITESYKQGLKEIDDRIEALKAANQGLVQKALAFIGDVIKAILKALLTPIKWILSKFGVDSAVLDAIIDDPGGFMSNFFTGLKDGFLNFAKNFPKHFLNGLVEWLFGNIGPIKLPAKFDLAGFFDIFMQVMGFTKDAIFAIASEVFGSDIVGVIESAIEGANIDEIIDGMEEKTATIVELFYTLITKGVAAAWNFLGDVIDEMKTLFIKELTIMVSIEVVKAAITWLIGTLNPAAGIVKIIKAIVDVIIWFAQNYEHIVELIKTIFAGLSMIAKGDTAGFSKSIELVLAGLIPIALGFLATLIGLGGIANKIRKILDKITGPFRKGLKKMFEKVAAPFKKAFGKAKAWGAKKYNSAKEKAKAVKNKAKEKFTPKKKKETEKTEKQKQKDEYKRKVKQQKTEVKQMISEGEGEGEKLITNKRDPKDVKKGAKNIKSSVEKGKEFAEVKDVKVKSGFGGKYSNKYTLTGTIKKLKIPKKSSKTASRQPMAGNSTIPQEALQTELPPLVQLRAVPLKKLQRKKDKWKDKKKKLIVDDQSTSSKFVLKAKLIDEGEVLTKLARDIEKKARRIKDKKPVTYFKGLLPKYKKQYDLTSIDIDDKTGLMDKFDREIEYEITAKVPPQEKKKASRKEASGRLAAPVSHSIEQRIQRSQGKGESLSHTVREPMEQAFGVDFSGVRIHRQTEGDTLSRSLNAKAFTTGQDIYFRSNTYRPDTSSGSHLIAHELTHVVQQSGHKPQVQRSPFFPQNLVQRQGDGPPPKPLFSHLGSDRIIQRDEDGDLDLSQTAVVAGAVAVGTAAKVMESSSSLKTDVDVYKDISKKKGTMEVFVRVQKPQYQSTPEQQMADMADDSEGIPEFTRTLIAKHIETILRQDPTREVVEKKLPEVALKFDLDLVKIAGYTEIGASSFEYKVLAQGNPKAVAKKKIEDMLKKMAKMGGAKAQSSPPQQDGTTELPPKPAPQEATTDKSKSEASPDTDTSDRDQATPSTPESQKAKTTQVKPAGTPDGADTASAQPLSTKTQIKPGGDPKTLFVIARVDPEDKK</sequence>
<dbReference type="InterPro" id="IPR025295">
    <property type="entry name" value="eCIS_core_dom"/>
</dbReference>
<feature type="compositionally biased region" description="Acidic residues" evidence="2">
    <location>
        <begin position="669"/>
        <end position="679"/>
    </location>
</feature>
<feature type="region of interest" description="Disordered" evidence="2">
    <location>
        <begin position="1825"/>
        <end position="1849"/>
    </location>
</feature>
<keyword evidence="3" id="KW-0812">Transmembrane</keyword>
<feature type="compositionally biased region" description="Basic and acidic residues" evidence="2">
    <location>
        <begin position="1970"/>
        <end position="1982"/>
    </location>
</feature>
<feature type="region of interest" description="Disordered" evidence="2">
    <location>
        <begin position="1967"/>
        <end position="2004"/>
    </location>
</feature>
<dbReference type="EMBL" id="JAQPOK010000139">
    <property type="protein sequence ID" value="MDJ1180770.1"/>
    <property type="molecule type" value="Genomic_DNA"/>
</dbReference>
<feature type="compositionally biased region" description="Basic and acidic residues" evidence="2">
    <location>
        <begin position="625"/>
        <end position="655"/>
    </location>
</feature>
<feature type="compositionally biased region" description="Polar residues" evidence="2">
    <location>
        <begin position="74"/>
        <end position="93"/>
    </location>
</feature>